<dbReference type="Pfam" id="PF08327">
    <property type="entry name" value="AHSA1"/>
    <property type="match status" value="1"/>
</dbReference>
<dbReference type="RefSeq" id="WP_171094806.1">
    <property type="nucleotide sequence ID" value="NZ_CP053069.1"/>
</dbReference>
<reference evidence="3 4" key="1">
    <citation type="submission" date="2020-04" db="EMBL/GenBank/DDBJ databases">
        <title>Usitatibacter rugosus gen. nov., sp. nov. and Usitatibacter palustris sp. nov., novel members of Usitatibacteraceae fam. nov. within the order Nitrosomonadales isolated from soil.</title>
        <authorList>
            <person name="Huber K.J."/>
            <person name="Neumann-Schaal M."/>
            <person name="Geppert A."/>
            <person name="Luckner M."/>
            <person name="Wanner G."/>
            <person name="Overmann J."/>
        </authorList>
    </citation>
    <scope>NUCLEOTIDE SEQUENCE [LARGE SCALE GENOMIC DNA]</scope>
    <source>
        <strain evidence="3 4">0125_3</strain>
    </source>
</reference>
<accession>A0A6M4H1M9</accession>
<dbReference type="InterPro" id="IPR023393">
    <property type="entry name" value="START-like_dom_sf"/>
</dbReference>
<protein>
    <recommendedName>
        <fullName evidence="2">Activator of Hsp90 ATPase homologue 1/2-like C-terminal domain-containing protein</fullName>
    </recommendedName>
</protein>
<dbReference type="Proteomes" id="UP000501534">
    <property type="component" value="Chromosome"/>
</dbReference>
<keyword evidence="4" id="KW-1185">Reference proteome</keyword>
<gene>
    <name evidence="3" type="ORF">DSM104443_03610</name>
</gene>
<dbReference type="CDD" id="cd08899">
    <property type="entry name" value="SRPBCC_CalC_Aha1-like_6"/>
    <property type="match status" value="1"/>
</dbReference>
<comment type="similarity">
    <text evidence="1">Belongs to the AHA1 family.</text>
</comment>
<dbReference type="InterPro" id="IPR013538">
    <property type="entry name" value="ASHA1/2-like_C"/>
</dbReference>
<proteinExistence type="inferred from homology"/>
<dbReference type="EMBL" id="CP053069">
    <property type="protein sequence ID" value="QJR12524.1"/>
    <property type="molecule type" value="Genomic_DNA"/>
</dbReference>
<evidence type="ECO:0000259" key="2">
    <source>
        <dbReference type="Pfam" id="PF08327"/>
    </source>
</evidence>
<dbReference type="AlphaFoldDB" id="A0A6M4H1M9"/>
<organism evidence="3 4">
    <name type="scientific">Usitatibacter rugosus</name>
    <dbReference type="NCBI Taxonomy" id="2732067"/>
    <lineage>
        <taxon>Bacteria</taxon>
        <taxon>Pseudomonadati</taxon>
        <taxon>Pseudomonadota</taxon>
        <taxon>Betaproteobacteria</taxon>
        <taxon>Nitrosomonadales</taxon>
        <taxon>Usitatibacteraceae</taxon>
        <taxon>Usitatibacter</taxon>
    </lineage>
</organism>
<feature type="domain" description="Activator of Hsp90 ATPase homologue 1/2-like C-terminal" evidence="2">
    <location>
        <begin position="34"/>
        <end position="142"/>
    </location>
</feature>
<name>A0A6M4H1M9_9PROT</name>
<evidence type="ECO:0000313" key="4">
    <source>
        <dbReference type="Proteomes" id="UP000501534"/>
    </source>
</evidence>
<evidence type="ECO:0000256" key="1">
    <source>
        <dbReference type="ARBA" id="ARBA00006817"/>
    </source>
</evidence>
<dbReference type="KEGG" id="uru:DSM104443_03610"/>
<sequence>MNARSNYMPGPAAGADVRKDGDKWTLVLVRDLRHPPAMVWEALTDPAQLSEWAPFDADRNLGNAGPVTLSTVGTPQVSESRVTRAEAPRLLEYSWGGNDMRWELEAAGSGTRLTLWHNIDRRYISWGAAGWHICFDVLEHLLAGEPMGRMVGPEVAKFEGWQRLQGEYAKQFG</sequence>
<evidence type="ECO:0000313" key="3">
    <source>
        <dbReference type="EMBL" id="QJR12524.1"/>
    </source>
</evidence>
<dbReference type="SUPFAM" id="SSF55961">
    <property type="entry name" value="Bet v1-like"/>
    <property type="match status" value="1"/>
</dbReference>
<dbReference type="Gene3D" id="3.30.530.20">
    <property type="match status" value="1"/>
</dbReference>